<dbReference type="SMART" id="SM00977">
    <property type="entry name" value="TilS_C"/>
    <property type="match status" value="1"/>
</dbReference>
<dbReference type="NCBIfam" id="TIGR02433">
    <property type="entry name" value="lysidine_TilS_C"/>
    <property type="match status" value="1"/>
</dbReference>
<dbReference type="PANTHER" id="PTHR43033">
    <property type="entry name" value="TRNA(ILE)-LYSIDINE SYNTHASE-RELATED"/>
    <property type="match status" value="1"/>
</dbReference>
<feature type="binding site" evidence="8">
    <location>
        <begin position="26"/>
        <end position="31"/>
    </location>
    <ligand>
        <name>ATP</name>
        <dbReference type="ChEBI" id="CHEBI:30616"/>
    </ligand>
</feature>
<comment type="domain">
    <text evidence="8">The N-terminal region contains the highly conserved SGGXDS motif, predicted to be a P-loop motif involved in ATP binding.</text>
</comment>
<keyword evidence="11" id="KW-1185">Reference proteome</keyword>
<evidence type="ECO:0000256" key="2">
    <source>
        <dbReference type="ARBA" id="ARBA00022490"/>
    </source>
</evidence>
<dbReference type="EMBL" id="JANFZH010000012">
    <property type="protein sequence ID" value="MCQ4839627.1"/>
    <property type="molecule type" value="Genomic_DNA"/>
</dbReference>
<dbReference type="InterPro" id="IPR012094">
    <property type="entry name" value="tRNA_Ile_lys_synt"/>
</dbReference>
<dbReference type="SUPFAM" id="SSF52402">
    <property type="entry name" value="Adenine nucleotide alpha hydrolases-like"/>
    <property type="match status" value="1"/>
</dbReference>
<keyword evidence="6 8" id="KW-0067">ATP-binding</keyword>
<evidence type="ECO:0000256" key="1">
    <source>
        <dbReference type="ARBA" id="ARBA00004496"/>
    </source>
</evidence>
<dbReference type="SUPFAM" id="SSF56037">
    <property type="entry name" value="PheT/TilS domain"/>
    <property type="match status" value="1"/>
</dbReference>
<organism evidence="10 11">
    <name type="scientific">Neglectibacter timonensis</name>
    <dbReference type="NCBI Taxonomy" id="1776382"/>
    <lineage>
        <taxon>Bacteria</taxon>
        <taxon>Bacillati</taxon>
        <taxon>Bacillota</taxon>
        <taxon>Clostridia</taxon>
        <taxon>Eubacteriales</taxon>
        <taxon>Oscillospiraceae</taxon>
        <taxon>Neglectibacter</taxon>
    </lineage>
</organism>
<dbReference type="RefSeq" id="WP_066860939.1">
    <property type="nucleotide sequence ID" value="NZ_CABKVV010000010.1"/>
</dbReference>
<evidence type="ECO:0000313" key="10">
    <source>
        <dbReference type="EMBL" id="MCQ4839627.1"/>
    </source>
</evidence>
<sequence length="454" mass="49985">MSDFPELSGADFSGISQRGTLVVGFSGGADSTVLLHCLLEAAGSRDRIVLAHVNHGLRGAEADRDEAFCREQAGKLGVRFACLHTDVKALAQQEGVSVEVCGREVRYRFFESLLEEGEGTILTAHHGDDNAETMLMNLVRGTSLLGLCGIPRQRGRILRPLLRVSREEIEQYCAARGLAYVTDSSNLTDEYGRNRIRNRVMPLLREENPRLSEAMGRTAESLRLLQEYLDGEAEKLLSGAVRDGKLETGPLRQAHPALRLEALKLYLEDRGCRGLEKRHLESAQSVALRGGRCSLPGGFTAECAQNLFFASARDQGQTGFSIPVFVGKTVLPNGKILILEKKPCPDLENGRKINNLLFKNSFDYATMTGVFLARTRREGDRFTPVGRRVTKGLKQLFQEQRVPASQRENMVLLECGGQIVFCEGVGVAEPFRITPRTETLVAVTVSNPLQEGKA</sequence>
<keyword evidence="4 8" id="KW-0819">tRNA processing</keyword>
<dbReference type="InterPro" id="IPR012796">
    <property type="entry name" value="Lysidine-tRNA-synth_C"/>
</dbReference>
<dbReference type="InterPro" id="IPR012795">
    <property type="entry name" value="tRNA_Ile_lys_synt_N"/>
</dbReference>
<evidence type="ECO:0000256" key="3">
    <source>
        <dbReference type="ARBA" id="ARBA00022598"/>
    </source>
</evidence>
<gene>
    <name evidence="8 10" type="primary">tilS</name>
    <name evidence="10" type="ORF">NE695_06845</name>
</gene>
<comment type="caution">
    <text evidence="10">The sequence shown here is derived from an EMBL/GenBank/DDBJ whole genome shotgun (WGS) entry which is preliminary data.</text>
</comment>
<accession>A0ABT1RY57</accession>
<dbReference type="NCBIfam" id="TIGR02432">
    <property type="entry name" value="lysidine_TilS_N"/>
    <property type="match status" value="1"/>
</dbReference>
<comment type="function">
    <text evidence="8">Ligates lysine onto the cytidine present at position 34 of the AUA codon-specific tRNA(Ile) that contains the anticodon CAU, in an ATP-dependent manner. Cytidine is converted to lysidine, thus changing the amino acid specificity of the tRNA from methionine to isoleucine.</text>
</comment>
<dbReference type="Gene3D" id="3.40.50.620">
    <property type="entry name" value="HUPs"/>
    <property type="match status" value="1"/>
</dbReference>
<keyword evidence="5 8" id="KW-0547">Nucleotide-binding</keyword>
<evidence type="ECO:0000256" key="5">
    <source>
        <dbReference type="ARBA" id="ARBA00022741"/>
    </source>
</evidence>
<reference evidence="10 11" key="1">
    <citation type="submission" date="2022-06" db="EMBL/GenBank/DDBJ databases">
        <title>Isolation of gut microbiota from human fecal samples.</title>
        <authorList>
            <person name="Pamer E.G."/>
            <person name="Barat B."/>
            <person name="Waligurski E."/>
            <person name="Medina S."/>
            <person name="Paddock L."/>
            <person name="Mostad J."/>
        </authorList>
    </citation>
    <scope>NUCLEOTIDE SEQUENCE [LARGE SCALE GENOMIC DNA]</scope>
    <source>
        <strain evidence="10 11">DFI.9.73</strain>
    </source>
</reference>
<dbReference type="Gene3D" id="1.20.59.20">
    <property type="match status" value="1"/>
</dbReference>
<dbReference type="GO" id="GO:0032267">
    <property type="term" value="F:tRNA(Ile)-lysidine synthase activity"/>
    <property type="evidence" value="ECO:0007669"/>
    <property type="project" value="UniProtKB-EC"/>
</dbReference>
<evidence type="ECO:0000256" key="6">
    <source>
        <dbReference type="ARBA" id="ARBA00022840"/>
    </source>
</evidence>
<evidence type="ECO:0000313" key="11">
    <source>
        <dbReference type="Proteomes" id="UP001524473"/>
    </source>
</evidence>
<protein>
    <recommendedName>
        <fullName evidence="8">tRNA(Ile)-lysidine synthase</fullName>
        <ecNumber evidence="8">6.3.4.19</ecNumber>
    </recommendedName>
    <alternativeName>
        <fullName evidence="8">tRNA(Ile)-2-lysyl-cytidine synthase</fullName>
    </alternativeName>
    <alternativeName>
        <fullName evidence="8">tRNA(Ile)-lysidine synthetase</fullName>
    </alternativeName>
</protein>
<keyword evidence="3 8" id="KW-0436">Ligase</keyword>
<dbReference type="CDD" id="cd01992">
    <property type="entry name" value="TilS_N"/>
    <property type="match status" value="1"/>
</dbReference>
<proteinExistence type="inferred from homology"/>
<comment type="similarity">
    <text evidence="8">Belongs to the tRNA(Ile)-lysidine synthase family.</text>
</comment>
<dbReference type="InterPro" id="IPR014729">
    <property type="entry name" value="Rossmann-like_a/b/a_fold"/>
</dbReference>
<dbReference type="Pfam" id="PF11734">
    <property type="entry name" value="TilS_C"/>
    <property type="match status" value="1"/>
</dbReference>
<evidence type="ECO:0000256" key="7">
    <source>
        <dbReference type="ARBA" id="ARBA00048539"/>
    </source>
</evidence>
<comment type="subcellular location">
    <subcellularLocation>
        <location evidence="1 8">Cytoplasm</location>
    </subcellularLocation>
</comment>
<dbReference type="Pfam" id="PF01171">
    <property type="entry name" value="ATP_bind_3"/>
    <property type="match status" value="1"/>
</dbReference>
<evidence type="ECO:0000259" key="9">
    <source>
        <dbReference type="SMART" id="SM00977"/>
    </source>
</evidence>
<dbReference type="PANTHER" id="PTHR43033:SF1">
    <property type="entry name" value="TRNA(ILE)-LYSIDINE SYNTHASE-RELATED"/>
    <property type="match status" value="1"/>
</dbReference>
<keyword evidence="2 8" id="KW-0963">Cytoplasm</keyword>
<dbReference type="HAMAP" id="MF_01161">
    <property type="entry name" value="tRNA_Ile_lys_synt"/>
    <property type="match status" value="1"/>
</dbReference>
<feature type="domain" description="Lysidine-tRNA(Ile) synthetase C-terminal" evidence="9">
    <location>
        <begin position="371"/>
        <end position="443"/>
    </location>
</feature>
<dbReference type="EC" id="6.3.4.19" evidence="8"/>
<name>A0ABT1RY57_9FIRM</name>
<dbReference type="SUPFAM" id="SSF82829">
    <property type="entry name" value="MesJ substrate recognition domain-like"/>
    <property type="match status" value="1"/>
</dbReference>
<dbReference type="GeneID" id="90531333"/>
<dbReference type="Proteomes" id="UP001524473">
    <property type="component" value="Unassembled WGS sequence"/>
</dbReference>
<dbReference type="InterPro" id="IPR011063">
    <property type="entry name" value="TilS/TtcA_N"/>
</dbReference>
<comment type="catalytic activity">
    <reaction evidence="7 8">
        <text>cytidine(34) in tRNA(Ile2) + L-lysine + ATP = lysidine(34) in tRNA(Ile2) + AMP + diphosphate + H(+)</text>
        <dbReference type="Rhea" id="RHEA:43744"/>
        <dbReference type="Rhea" id="RHEA-COMP:10625"/>
        <dbReference type="Rhea" id="RHEA-COMP:10670"/>
        <dbReference type="ChEBI" id="CHEBI:15378"/>
        <dbReference type="ChEBI" id="CHEBI:30616"/>
        <dbReference type="ChEBI" id="CHEBI:32551"/>
        <dbReference type="ChEBI" id="CHEBI:33019"/>
        <dbReference type="ChEBI" id="CHEBI:82748"/>
        <dbReference type="ChEBI" id="CHEBI:83665"/>
        <dbReference type="ChEBI" id="CHEBI:456215"/>
        <dbReference type="EC" id="6.3.4.19"/>
    </reaction>
</comment>
<evidence type="ECO:0000256" key="8">
    <source>
        <dbReference type="HAMAP-Rule" id="MF_01161"/>
    </source>
</evidence>
<evidence type="ECO:0000256" key="4">
    <source>
        <dbReference type="ARBA" id="ARBA00022694"/>
    </source>
</evidence>